<gene>
    <name evidence="2" type="ORF">I302_05342</name>
    <name evidence="3" type="ORF">I302_106217</name>
</gene>
<reference evidence="3" key="2">
    <citation type="submission" date="2013-07" db="EMBL/GenBank/DDBJ databases">
        <authorList>
            <consortium name="The Broad Institute Genome Sequencing Platform"/>
            <person name="Cuomo C."/>
            <person name="Litvintseva A."/>
            <person name="Chen Y."/>
            <person name="Heitman J."/>
            <person name="Sun S."/>
            <person name="Springer D."/>
            <person name="Dromer F."/>
            <person name="Young S.K."/>
            <person name="Zeng Q."/>
            <person name="Gargeya S."/>
            <person name="Fitzgerald M."/>
            <person name="Abouelleil A."/>
            <person name="Alvarado L."/>
            <person name="Berlin A.M."/>
            <person name="Chapman S.B."/>
            <person name="Dewar J."/>
            <person name="Goldberg J."/>
            <person name="Griggs A."/>
            <person name="Gujja S."/>
            <person name="Hansen M."/>
            <person name="Howarth C."/>
            <person name="Imamovic A."/>
            <person name="Larimer J."/>
            <person name="McCowan C."/>
            <person name="Murphy C."/>
            <person name="Pearson M."/>
            <person name="Priest M."/>
            <person name="Roberts A."/>
            <person name="Saif S."/>
            <person name="Shea T."/>
            <person name="Sykes S."/>
            <person name="Wortman J."/>
            <person name="Nusbaum C."/>
            <person name="Birren B."/>
        </authorList>
    </citation>
    <scope>NUCLEOTIDE SEQUENCE</scope>
    <source>
        <strain evidence="3">CBS 10118</strain>
    </source>
</reference>
<evidence type="ECO:0000256" key="1">
    <source>
        <dbReference type="SAM" id="MobiDB-lite"/>
    </source>
</evidence>
<evidence type="ECO:0000313" key="4">
    <source>
        <dbReference type="Proteomes" id="UP000092730"/>
    </source>
</evidence>
<name>A0A1B9G3E9_9TREE</name>
<feature type="compositionally biased region" description="Basic and acidic residues" evidence="1">
    <location>
        <begin position="97"/>
        <end position="106"/>
    </location>
</feature>
<reference evidence="3" key="4">
    <citation type="submission" date="2024-02" db="EMBL/GenBank/DDBJ databases">
        <title>Comparative genomics of Cryptococcus and Kwoniella reveals pathogenesis evolution and contrasting modes of karyotype evolution via chromosome fusion or intercentromeric recombination.</title>
        <authorList>
            <person name="Coelho M.A."/>
            <person name="David-Palma M."/>
            <person name="Shea T."/>
            <person name="Bowers K."/>
            <person name="McGinley-Smith S."/>
            <person name="Mohammad A.W."/>
            <person name="Gnirke A."/>
            <person name="Yurkov A.M."/>
            <person name="Nowrousian M."/>
            <person name="Sun S."/>
            <person name="Cuomo C.A."/>
            <person name="Heitman J."/>
        </authorList>
    </citation>
    <scope>NUCLEOTIDE SEQUENCE</scope>
    <source>
        <strain evidence="3">CBS 10118</strain>
    </source>
</reference>
<feature type="compositionally biased region" description="Polar residues" evidence="1">
    <location>
        <begin position="122"/>
        <end position="132"/>
    </location>
</feature>
<keyword evidence="4" id="KW-1185">Reference proteome</keyword>
<dbReference type="EMBL" id="KI894021">
    <property type="protein sequence ID" value="OCF25522.1"/>
    <property type="molecule type" value="Genomic_DNA"/>
</dbReference>
<dbReference type="GeneID" id="30209741"/>
<dbReference type="KEGG" id="kbi:30209741"/>
<organism evidence="2">
    <name type="scientific">Kwoniella bestiolae CBS 10118</name>
    <dbReference type="NCBI Taxonomy" id="1296100"/>
    <lineage>
        <taxon>Eukaryota</taxon>
        <taxon>Fungi</taxon>
        <taxon>Dikarya</taxon>
        <taxon>Basidiomycota</taxon>
        <taxon>Agaricomycotina</taxon>
        <taxon>Tremellomycetes</taxon>
        <taxon>Tremellales</taxon>
        <taxon>Cryptococcaceae</taxon>
        <taxon>Kwoniella</taxon>
    </lineage>
</organism>
<dbReference type="VEuPathDB" id="FungiDB:I302_05342"/>
<feature type="compositionally biased region" description="Polar residues" evidence="1">
    <location>
        <begin position="58"/>
        <end position="71"/>
    </location>
</feature>
<evidence type="ECO:0000313" key="3">
    <source>
        <dbReference type="EMBL" id="WVW84187.1"/>
    </source>
</evidence>
<dbReference type="EMBL" id="CP144544">
    <property type="protein sequence ID" value="WVW84187.1"/>
    <property type="molecule type" value="Genomic_DNA"/>
</dbReference>
<protein>
    <submittedName>
        <fullName evidence="2">Uncharacterized protein</fullName>
    </submittedName>
</protein>
<feature type="region of interest" description="Disordered" evidence="1">
    <location>
        <begin position="238"/>
        <end position="263"/>
    </location>
</feature>
<reference evidence="2" key="1">
    <citation type="submission" date="2013-07" db="EMBL/GenBank/DDBJ databases">
        <title>The Genome Sequence of Cryptococcus bestiolae CBS10118.</title>
        <authorList>
            <consortium name="The Broad Institute Genome Sequencing Platform"/>
            <person name="Cuomo C."/>
            <person name="Litvintseva A."/>
            <person name="Chen Y."/>
            <person name="Heitman J."/>
            <person name="Sun S."/>
            <person name="Springer D."/>
            <person name="Dromer F."/>
            <person name="Young S.K."/>
            <person name="Zeng Q."/>
            <person name="Gargeya S."/>
            <person name="Fitzgerald M."/>
            <person name="Abouelleil A."/>
            <person name="Alvarado L."/>
            <person name="Berlin A.M."/>
            <person name="Chapman S.B."/>
            <person name="Dewar J."/>
            <person name="Goldberg J."/>
            <person name="Griggs A."/>
            <person name="Gujja S."/>
            <person name="Hansen M."/>
            <person name="Howarth C."/>
            <person name="Imamovic A."/>
            <person name="Larimer J."/>
            <person name="McCowan C."/>
            <person name="Murphy C."/>
            <person name="Pearson M."/>
            <person name="Priest M."/>
            <person name="Roberts A."/>
            <person name="Saif S."/>
            <person name="Shea T."/>
            <person name="Sykes S."/>
            <person name="Wortman J."/>
            <person name="Nusbaum C."/>
            <person name="Birren B."/>
        </authorList>
    </citation>
    <scope>NUCLEOTIDE SEQUENCE [LARGE SCALE GENOMIC DNA]</scope>
    <source>
        <strain evidence="2">CBS 10118</strain>
    </source>
</reference>
<proteinExistence type="predicted"/>
<dbReference type="AlphaFoldDB" id="A0A1B9G3E9"/>
<evidence type="ECO:0000313" key="2">
    <source>
        <dbReference type="EMBL" id="OCF25522.1"/>
    </source>
</evidence>
<accession>A0A1B9G3E9</accession>
<reference evidence="2" key="3">
    <citation type="submission" date="2014-01" db="EMBL/GenBank/DDBJ databases">
        <title>Evolution of pathogenesis and genome organization in the Tremellales.</title>
        <authorList>
            <person name="Cuomo C."/>
            <person name="Litvintseva A."/>
            <person name="Heitman J."/>
            <person name="Chen Y."/>
            <person name="Sun S."/>
            <person name="Springer D."/>
            <person name="Dromer F."/>
            <person name="Young S."/>
            <person name="Zeng Q."/>
            <person name="Chapman S."/>
            <person name="Gujja S."/>
            <person name="Saif S."/>
            <person name="Birren B."/>
        </authorList>
    </citation>
    <scope>NUCLEOTIDE SEQUENCE</scope>
    <source>
        <strain evidence="2">CBS 10118</strain>
    </source>
</reference>
<dbReference type="Proteomes" id="UP000092730">
    <property type="component" value="Chromosome 4"/>
</dbReference>
<sequence>MGTTYRQPASGPGGRTQVYFSYPDANEHIFHPSQYNNTSGGGRNTGMNDTRHDGWGWSGTTSPRMNSWTTSTPGRTDDPPPLPPRPWQPRSTWTGTFDHHHQHLDSIDVPTHHQRQPPPWNASRSPTGSAPTQQPPIYRPYRSTYGRNSTNSPPPDYIEEPKISYTPMPTWSAGTDTNHLTSSDSILPERLRGLRTAHGQIPKGFMLTHSGYNGWFHKLFYTRAPAVNIEVKLNPQYYQSQSQSQRSTKTEETERRKRRHDGIEASILESKFAESFRLAVSRKHTSADQESQSRKESLTEMNQALGEASKQVLARRGKEYVWVHYSDKKEWTRDRESLGSIGQLSLEDESWAAQRVREELGHEPISGKNYLSLAANNMRRTLKGVRSRPK</sequence>
<feature type="region of interest" description="Disordered" evidence="1">
    <location>
        <begin position="30"/>
        <end position="156"/>
    </location>
</feature>
<dbReference type="RefSeq" id="XP_019046592.1">
    <property type="nucleotide sequence ID" value="XM_019191962.1"/>
</dbReference>